<comment type="caution">
    <text evidence="1">The sequence shown here is derived from an EMBL/GenBank/DDBJ whole genome shotgun (WGS) entry which is preliminary data.</text>
</comment>
<organism evidence="1 2">
    <name type="scientific">Geobacter anodireducens</name>
    <dbReference type="NCBI Taxonomy" id="1340425"/>
    <lineage>
        <taxon>Bacteria</taxon>
        <taxon>Pseudomonadati</taxon>
        <taxon>Thermodesulfobacteriota</taxon>
        <taxon>Desulfuromonadia</taxon>
        <taxon>Geobacterales</taxon>
        <taxon>Geobacteraceae</taxon>
        <taxon>Geobacter</taxon>
    </lineage>
</organism>
<keyword evidence="2" id="KW-1185">Reference proteome</keyword>
<proteinExistence type="predicted"/>
<evidence type="ECO:0000313" key="1">
    <source>
        <dbReference type="EMBL" id="MBE2886899.1"/>
    </source>
</evidence>
<dbReference type="Proteomes" id="UP000618926">
    <property type="component" value="Unassembled WGS sequence"/>
</dbReference>
<protein>
    <recommendedName>
        <fullName evidence="3">Transcription factor zinc-finger domain-containing protein</fullName>
    </recommendedName>
</protein>
<reference evidence="1 2" key="1">
    <citation type="submission" date="2020-10" db="EMBL/GenBank/DDBJ databases">
        <title>Investigation of anaerobic biodegradation of phenanthrene by a sulfate-dependent Geobacter anodireducens strain PheS2.</title>
        <authorList>
            <person name="Zhang Z."/>
        </authorList>
    </citation>
    <scope>NUCLEOTIDE SEQUENCE [LARGE SCALE GENOMIC DNA]</scope>
    <source>
        <strain evidence="1 2">PheS2</strain>
    </source>
</reference>
<evidence type="ECO:0008006" key="3">
    <source>
        <dbReference type="Google" id="ProtNLM"/>
    </source>
</evidence>
<gene>
    <name evidence="1" type="ORF">IIE05_02820</name>
</gene>
<sequence>MKCPICNDRTTIEIVMHSDGYADNLLECTRCGTIWIANAEGIILLNNNVVSG</sequence>
<dbReference type="RefSeq" id="WP_052269433.1">
    <property type="nucleotide sequence ID" value="NZ_JADBFD010000003.1"/>
</dbReference>
<accession>A0ABR9NRK6</accession>
<dbReference type="EMBL" id="JADBFD010000003">
    <property type="protein sequence ID" value="MBE2886899.1"/>
    <property type="molecule type" value="Genomic_DNA"/>
</dbReference>
<name>A0ABR9NRK6_9BACT</name>
<evidence type="ECO:0000313" key="2">
    <source>
        <dbReference type="Proteomes" id="UP000618926"/>
    </source>
</evidence>